<dbReference type="Pfam" id="PF16794">
    <property type="entry name" value="fn3_4"/>
    <property type="match status" value="1"/>
</dbReference>
<dbReference type="OrthoDB" id="2434995at2759"/>
<feature type="region of interest" description="Disordered" evidence="2">
    <location>
        <begin position="907"/>
        <end position="965"/>
    </location>
</feature>
<keyword evidence="1" id="KW-0175">Coiled coil</keyword>
<reference evidence="4" key="1">
    <citation type="submission" date="2022-03" db="EMBL/GenBank/DDBJ databases">
        <authorList>
            <person name="Lindestad O."/>
        </authorList>
    </citation>
    <scope>NUCLEOTIDE SEQUENCE</scope>
</reference>
<evidence type="ECO:0000259" key="3">
    <source>
        <dbReference type="Pfam" id="PF16794"/>
    </source>
</evidence>
<organism evidence="4 5">
    <name type="scientific">Pararge aegeria aegeria</name>
    <dbReference type="NCBI Taxonomy" id="348720"/>
    <lineage>
        <taxon>Eukaryota</taxon>
        <taxon>Metazoa</taxon>
        <taxon>Ecdysozoa</taxon>
        <taxon>Arthropoda</taxon>
        <taxon>Hexapoda</taxon>
        <taxon>Insecta</taxon>
        <taxon>Pterygota</taxon>
        <taxon>Neoptera</taxon>
        <taxon>Endopterygota</taxon>
        <taxon>Lepidoptera</taxon>
        <taxon>Glossata</taxon>
        <taxon>Ditrysia</taxon>
        <taxon>Papilionoidea</taxon>
        <taxon>Nymphalidae</taxon>
        <taxon>Satyrinae</taxon>
        <taxon>Satyrini</taxon>
        <taxon>Parargina</taxon>
        <taxon>Pararge</taxon>
    </lineage>
</organism>
<feature type="compositionally biased region" description="Basic and acidic residues" evidence="2">
    <location>
        <begin position="469"/>
        <end position="502"/>
    </location>
</feature>
<feature type="compositionally biased region" description="Basic and acidic residues" evidence="2">
    <location>
        <begin position="723"/>
        <end position="739"/>
    </location>
</feature>
<feature type="compositionally biased region" description="Basic and acidic residues" evidence="2">
    <location>
        <begin position="875"/>
        <end position="884"/>
    </location>
</feature>
<feature type="region of interest" description="Disordered" evidence="2">
    <location>
        <begin position="465"/>
        <end position="502"/>
    </location>
</feature>
<feature type="compositionally biased region" description="Basic and acidic residues" evidence="2">
    <location>
        <begin position="843"/>
        <end position="857"/>
    </location>
</feature>
<dbReference type="InterPro" id="IPR056565">
    <property type="entry name" value="Fn3_ATF7IP"/>
</dbReference>
<evidence type="ECO:0000256" key="2">
    <source>
        <dbReference type="SAM" id="MobiDB-lite"/>
    </source>
</evidence>
<keyword evidence="5" id="KW-1185">Reference proteome</keyword>
<dbReference type="InterPro" id="IPR026085">
    <property type="entry name" value="ATF7-int"/>
</dbReference>
<feature type="compositionally biased region" description="Polar residues" evidence="2">
    <location>
        <begin position="860"/>
        <end position="869"/>
    </location>
</feature>
<dbReference type="Proteomes" id="UP000838756">
    <property type="component" value="Unassembled WGS sequence"/>
</dbReference>
<sequence length="1473" mass="167381">MQLIDTDADIGVQTKMSTMQPESLEKFNLIDNVSSDITDNTNGNEECLKKQEFVKVCQKNIDEEQNAQRTVTRHLLNEKRNEKYDDTKEKCDEESVETKEKCDKESVETKENSNFEDSRIIRIENDDKVQEQTNNEVSIQSDIHSGEVILDTEMKNVDNVTDNSENESVINKTKKESHPNCEMEQDILDNTVIEDTIEGQDNMDRNMTEDRIENQIKEDVEMDITFQDDTKVTKSLNENKIDVNVVEKSKVVDAIEEEIKDDVEMDITFEKQGADNNNEPGDNTEQLKDKFEEPNNEKTEKHGGVCTRETENNSKNKDIIQKRNEDFEINANVAEEGKLNTNVIEDKIENEMVITFEEEKRLNKISKEYEIKNENKEKSEIDENIEKQKRDDIEREVTLEKQYEVISCTTITTNDFGLKKLPIKNSEKDFLFPGQGCEENIERKDKIEEQDKKINATESNQNMMEVTEEDKVSTSTEDKIEHDARPNCEAKKEHEESPREKIHSENVPVHLKQIQVQNNVNRELIESKQVNKTSAMDVNENQYEENSEMNITSEQKSSLTNNTIKEGHSKIDVRLERDDLLDNLKEISNLQEQYIDSVKEDSIGKQVKENSEAPSKLQELITEKGMVPEELDEKSRPNSITSCSIGDPAKKESVIEDKFLCKHNENKVHKISLQDVEENLTDDNNVKKDQKCSKKENKVEKEQTVQVCETTDALKDSGSSNECIKKHENNKQQKEKDSDSSNGIAKRSDQFEKIQEVVKVETQHIQEIVNKTNSDFDKLNVDKEIKPGSRDSKEDNNKEKCISNSETEVMDTDEIIDIADEKDDIDQGKESPENKENVNVSKQKTDLEDTLSREKPATESLIQDTNDQQKNVKKSRIDNVEEKKKLTHISKLSNTLDILSDEEDSILNDKPQKNVSGNDEKQCSSINIDDDDDIMLIDDEPKYRNDKNQPESLPEPESKVDSKEDTIIESKDKEEQCTEIFESKKDSIKIESTTPGEIKTSEPEQEGTPIQKKPLVQLNFLKSCIKNLGDMTRDELEEFCILKIVESVVDRSNLSEIKSQLKTMAQNIEEYKKKASILAKQNRDLQVVIKSVQEEQKKKSNMPITPLKITRSVGMQVLMTDKIAVRKKIQNTNQNSAPNSGSNRQGKATTNPTKLQKMLTSANNSPPIPVPRLVPAGNNNNSNNVKTQSPSTNTAGKSQATGSTTNSPMQTVSNGLLAATPPAQKPEKRPHSRMQQGNNSLLNTVDLTDDEPPTKVVSRNIAPPVRLVPPQNLLAPNRQPFGANASNPRKVYIPISGSQTPVGVKPGQTIMLKTISPQGPRQRVPTPLIVKSNQNPTTVRMQRVTSRHPAPLPDSVKQYQPLNWKALPPSPELKLSKVENGIVISWKIDRYLEEDYEEIASYQLYAYQETSSPPSTTLWKKIGDVKALPLPMACTLTQFMSGYKYYFAVRAVDIRSRLGPFSMPASILLLDKM</sequence>
<dbReference type="GO" id="GO:0006355">
    <property type="term" value="P:regulation of DNA-templated transcription"/>
    <property type="evidence" value="ECO:0007669"/>
    <property type="project" value="TreeGrafter"/>
</dbReference>
<feature type="compositionally biased region" description="Polar residues" evidence="2">
    <location>
        <begin position="1130"/>
        <end position="1165"/>
    </location>
</feature>
<feature type="coiled-coil region" evidence="1">
    <location>
        <begin position="1054"/>
        <end position="1081"/>
    </location>
</feature>
<feature type="compositionally biased region" description="Polar residues" evidence="2">
    <location>
        <begin position="1233"/>
        <end position="1246"/>
    </location>
</feature>
<accession>A0A8S4S142</accession>
<evidence type="ECO:0000313" key="5">
    <source>
        <dbReference type="Proteomes" id="UP000838756"/>
    </source>
</evidence>
<feature type="domain" description="Activating transcription factor 7-interacting protein Fn3" evidence="3">
    <location>
        <begin position="1367"/>
        <end position="1465"/>
    </location>
</feature>
<dbReference type="GO" id="GO:0003712">
    <property type="term" value="F:transcription coregulator activity"/>
    <property type="evidence" value="ECO:0007669"/>
    <property type="project" value="TreeGrafter"/>
</dbReference>
<dbReference type="PANTHER" id="PTHR23210">
    <property type="entry name" value="ACTIVATING TRANSCRIPTION FACTOR 7 INTERACTING PROTEIN"/>
    <property type="match status" value="1"/>
</dbReference>
<dbReference type="PANTHER" id="PTHR23210:SF26">
    <property type="entry name" value="ACTIVATING TRANSCRIPTION FACTOR 7-INTERACTING PROTEIN 1"/>
    <property type="match status" value="1"/>
</dbReference>
<feature type="compositionally biased region" description="Acidic residues" evidence="2">
    <location>
        <begin position="808"/>
        <end position="824"/>
    </location>
</feature>
<comment type="caution">
    <text evidence="4">The sequence shown here is derived from an EMBL/GenBank/DDBJ whole genome shotgun (WGS) entry which is preliminary data.</text>
</comment>
<evidence type="ECO:0000313" key="4">
    <source>
        <dbReference type="EMBL" id="CAH2245153.1"/>
    </source>
</evidence>
<feature type="compositionally biased region" description="Polar residues" evidence="2">
    <location>
        <begin position="274"/>
        <end position="284"/>
    </location>
</feature>
<protein>
    <submittedName>
        <fullName evidence="4">Jg16723 protein</fullName>
    </submittedName>
</protein>
<feature type="compositionally biased region" description="Basic and acidic residues" evidence="2">
    <location>
        <begin position="285"/>
        <end position="310"/>
    </location>
</feature>
<dbReference type="EMBL" id="CAKXAJ010025896">
    <property type="protein sequence ID" value="CAH2245153.1"/>
    <property type="molecule type" value="Genomic_DNA"/>
</dbReference>
<evidence type="ECO:0000256" key="1">
    <source>
        <dbReference type="SAM" id="Coils"/>
    </source>
</evidence>
<gene>
    <name evidence="4" type="primary">jg16723</name>
    <name evidence="4" type="ORF">PAEG_LOCUS21003</name>
</gene>
<dbReference type="GO" id="GO:0005667">
    <property type="term" value="C:transcription regulator complex"/>
    <property type="evidence" value="ECO:0007669"/>
    <property type="project" value="TreeGrafter"/>
</dbReference>
<feature type="compositionally biased region" description="Basic and acidic residues" evidence="2">
    <location>
        <begin position="774"/>
        <end position="801"/>
    </location>
</feature>
<feature type="region of interest" description="Disordered" evidence="2">
    <location>
        <begin position="770"/>
        <end position="887"/>
    </location>
</feature>
<feature type="compositionally biased region" description="Basic and acidic residues" evidence="2">
    <location>
        <begin position="825"/>
        <end position="836"/>
    </location>
</feature>
<feature type="region of interest" description="Disordered" evidence="2">
    <location>
        <begin position="271"/>
        <end position="310"/>
    </location>
</feature>
<feature type="compositionally biased region" description="Acidic residues" evidence="2">
    <location>
        <begin position="928"/>
        <end position="938"/>
    </location>
</feature>
<dbReference type="GO" id="GO:0005634">
    <property type="term" value="C:nucleus"/>
    <property type="evidence" value="ECO:0007669"/>
    <property type="project" value="TreeGrafter"/>
</dbReference>
<feature type="compositionally biased region" description="Basic and acidic residues" evidence="2">
    <location>
        <begin position="956"/>
        <end position="965"/>
    </location>
</feature>
<feature type="compositionally biased region" description="Basic and acidic residues" evidence="2">
    <location>
        <begin position="939"/>
        <end position="949"/>
    </location>
</feature>
<feature type="region of interest" description="Disordered" evidence="2">
    <location>
        <begin position="710"/>
        <end position="750"/>
    </location>
</feature>
<feature type="region of interest" description="Disordered" evidence="2">
    <location>
        <begin position="1129"/>
        <end position="1249"/>
    </location>
</feature>
<feature type="compositionally biased region" description="Polar residues" evidence="2">
    <location>
        <begin position="1185"/>
        <end position="1214"/>
    </location>
</feature>
<feature type="coiled-coil region" evidence="1">
    <location>
        <begin position="362"/>
        <end position="391"/>
    </location>
</feature>
<name>A0A8S4S142_9NEOP</name>
<proteinExistence type="predicted"/>